<feature type="domain" description="Major facilitator superfamily (MFS) profile" evidence="6">
    <location>
        <begin position="6"/>
        <end position="426"/>
    </location>
</feature>
<dbReference type="GO" id="GO:0016020">
    <property type="term" value="C:membrane"/>
    <property type="evidence" value="ECO:0007669"/>
    <property type="project" value="UniProtKB-SubCell"/>
</dbReference>
<dbReference type="Gene3D" id="1.20.1250.20">
    <property type="entry name" value="MFS general substrate transporter like domains"/>
    <property type="match status" value="1"/>
</dbReference>
<dbReference type="SUPFAM" id="SSF103473">
    <property type="entry name" value="MFS general substrate transporter"/>
    <property type="match status" value="1"/>
</dbReference>
<dbReference type="InterPro" id="IPR004752">
    <property type="entry name" value="AmpG_permease/AT-1"/>
</dbReference>
<evidence type="ECO:0000256" key="1">
    <source>
        <dbReference type="ARBA" id="ARBA00004141"/>
    </source>
</evidence>
<organism evidence="7 8">
    <name type="scientific">Flavobacterium segetis</name>
    <dbReference type="NCBI Taxonomy" id="271157"/>
    <lineage>
        <taxon>Bacteria</taxon>
        <taxon>Pseudomonadati</taxon>
        <taxon>Bacteroidota</taxon>
        <taxon>Flavobacteriia</taxon>
        <taxon>Flavobacteriales</taxon>
        <taxon>Flavobacteriaceae</taxon>
        <taxon>Flavobacterium</taxon>
    </lineage>
</organism>
<keyword evidence="4 5" id="KW-0472">Membrane</keyword>
<evidence type="ECO:0000259" key="6">
    <source>
        <dbReference type="PROSITE" id="PS50850"/>
    </source>
</evidence>
<dbReference type="InterPro" id="IPR036259">
    <property type="entry name" value="MFS_trans_sf"/>
</dbReference>
<dbReference type="AlphaFoldDB" id="A0A1M5J4A0"/>
<feature type="transmembrane region" description="Helical" evidence="5">
    <location>
        <begin position="373"/>
        <end position="392"/>
    </location>
</feature>
<feature type="transmembrane region" description="Helical" evidence="5">
    <location>
        <begin position="55"/>
        <end position="75"/>
    </location>
</feature>
<dbReference type="Proteomes" id="UP000184036">
    <property type="component" value="Unassembled WGS sequence"/>
</dbReference>
<dbReference type="GO" id="GO:0022857">
    <property type="term" value="F:transmembrane transporter activity"/>
    <property type="evidence" value="ECO:0007669"/>
    <property type="project" value="InterPro"/>
</dbReference>
<evidence type="ECO:0000256" key="4">
    <source>
        <dbReference type="ARBA" id="ARBA00023136"/>
    </source>
</evidence>
<feature type="transmembrane region" description="Helical" evidence="5">
    <location>
        <begin position="340"/>
        <end position="361"/>
    </location>
</feature>
<protein>
    <submittedName>
        <fullName evidence="7">MFS transporter, PAT family, beta-lactamase induction signal transducer AmpG</fullName>
    </submittedName>
</protein>
<keyword evidence="3 5" id="KW-1133">Transmembrane helix</keyword>
<keyword evidence="8" id="KW-1185">Reference proteome</keyword>
<evidence type="ECO:0000313" key="8">
    <source>
        <dbReference type="Proteomes" id="UP000184036"/>
    </source>
</evidence>
<dbReference type="InterPro" id="IPR011701">
    <property type="entry name" value="MFS"/>
</dbReference>
<comment type="subcellular location">
    <subcellularLocation>
        <location evidence="1">Membrane</location>
        <topology evidence="1">Multi-pass membrane protein</topology>
    </subcellularLocation>
</comment>
<feature type="transmembrane region" description="Helical" evidence="5">
    <location>
        <begin position="180"/>
        <end position="199"/>
    </location>
</feature>
<accession>A0A1M5J4A0</accession>
<evidence type="ECO:0000256" key="3">
    <source>
        <dbReference type="ARBA" id="ARBA00022989"/>
    </source>
</evidence>
<dbReference type="EMBL" id="FQWE01000009">
    <property type="protein sequence ID" value="SHG35020.1"/>
    <property type="molecule type" value="Genomic_DNA"/>
</dbReference>
<gene>
    <name evidence="7" type="ORF">SAMN05444396_10976</name>
</gene>
<keyword evidence="2 5" id="KW-0812">Transmembrane</keyword>
<sequence length="437" mass="48676">MPKIDNLPTLSESAFLRYFNFSALYFAEGLAQGMLFVGIPAWMAMQGKSPSEIGSFAVACSLPWTFKFIIAPLMDRYTYLPMGRKRPWVLLSHLGLMLSIIGFAFVPDPLNNLNTFMIAAFLVSTFGAMQDAAGDAMAVDVVPPEQQARANGYMQGSRMVGSSLSLVLCSWILNEYSFEASMLTLFALVAVITIVPIVLREQKGEKIFPFTAGKASEISKDLQISDWKVILTALYKVFRLRNSLLVVILLFITQGAYNFFEHLLPIFAVKITGWTNLHYSQTFATADLIGGIMGMLAGGYLIEKFGKKLMINIYFFLIIMLVVALHYGTKYWQDSEMLNGFIIVYRLINAFAKIGVFAIAMQCCSKNISASQFTIFMTMGAVGSIAGAFLIGPIKDNFDWNNTFIFFGAFIALAWAVLQFINISQQVEKISEIEQEI</sequence>
<evidence type="ECO:0000313" key="7">
    <source>
        <dbReference type="EMBL" id="SHG35020.1"/>
    </source>
</evidence>
<feature type="transmembrane region" description="Helical" evidence="5">
    <location>
        <begin position="280"/>
        <end position="302"/>
    </location>
</feature>
<feature type="transmembrane region" description="Helical" evidence="5">
    <location>
        <begin position="87"/>
        <end position="106"/>
    </location>
</feature>
<feature type="transmembrane region" description="Helical" evidence="5">
    <location>
        <begin position="243"/>
        <end position="260"/>
    </location>
</feature>
<dbReference type="PANTHER" id="PTHR12778:SF9">
    <property type="entry name" value="ACETYL-COENZYME A TRANSPORTER 1"/>
    <property type="match status" value="1"/>
</dbReference>
<reference evidence="8" key="1">
    <citation type="submission" date="2016-11" db="EMBL/GenBank/DDBJ databases">
        <authorList>
            <person name="Varghese N."/>
            <person name="Submissions S."/>
        </authorList>
    </citation>
    <scope>NUCLEOTIDE SEQUENCE [LARGE SCALE GENOMIC DNA]</scope>
    <source>
        <strain evidence="8">DSM 19741</strain>
    </source>
</reference>
<dbReference type="STRING" id="271157.SAMN05444396_10976"/>
<name>A0A1M5J4A0_9FLAO</name>
<evidence type="ECO:0000256" key="5">
    <source>
        <dbReference type="SAM" id="Phobius"/>
    </source>
</evidence>
<evidence type="ECO:0000256" key="2">
    <source>
        <dbReference type="ARBA" id="ARBA00022692"/>
    </source>
</evidence>
<dbReference type="InterPro" id="IPR020846">
    <property type="entry name" value="MFS_dom"/>
</dbReference>
<feature type="transmembrane region" description="Helical" evidence="5">
    <location>
        <begin position="404"/>
        <end position="423"/>
    </location>
</feature>
<dbReference type="PANTHER" id="PTHR12778">
    <property type="entry name" value="SOLUTE CARRIER FAMILY 33 ACETYL-COA TRANSPORTER -RELATED"/>
    <property type="match status" value="1"/>
</dbReference>
<feature type="transmembrane region" description="Helical" evidence="5">
    <location>
        <begin position="309"/>
        <end position="328"/>
    </location>
</feature>
<dbReference type="Pfam" id="PF07690">
    <property type="entry name" value="MFS_1"/>
    <property type="match status" value="1"/>
</dbReference>
<dbReference type="PROSITE" id="PS50850">
    <property type="entry name" value="MFS"/>
    <property type="match status" value="1"/>
</dbReference>
<proteinExistence type="predicted"/>
<feature type="transmembrane region" description="Helical" evidence="5">
    <location>
        <begin position="21"/>
        <end position="43"/>
    </location>
</feature>